<dbReference type="EMBL" id="GBRH01207533">
    <property type="protein sequence ID" value="JAD90362.1"/>
    <property type="molecule type" value="Transcribed_RNA"/>
</dbReference>
<reference evidence="1" key="2">
    <citation type="journal article" date="2015" name="Data Brief">
        <title>Shoot transcriptome of the giant reed, Arundo donax.</title>
        <authorList>
            <person name="Barrero R.A."/>
            <person name="Guerrero F.D."/>
            <person name="Moolhuijzen P."/>
            <person name="Goolsby J.A."/>
            <person name="Tidwell J."/>
            <person name="Bellgard S.E."/>
            <person name="Bellgard M.I."/>
        </authorList>
    </citation>
    <scope>NUCLEOTIDE SEQUENCE</scope>
    <source>
        <tissue evidence="1">Shoot tissue taken approximately 20 cm above the soil surface</tissue>
    </source>
</reference>
<proteinExistence type="predicted"/>
<sequence>MKSKLRPKWADDLVFVHTNLQLLSRTLEYYLSDPESRLWDVGGDDSIFLTSVLEFANFSLDEPELELAMLEDAGRVDENEMAIVKA</sequence>
<reference evidence="1" key="1">
    <citation type="submission" date="2014-09" db="EMBL/GenBank/DDBJ databases">
        <authorList>
            <person name="Magalhaes I.L.F."/>
            <person name="Oliveira U."/>
            <person name="Santos F.R."/>
            <person name="Vidigal T.H.D.A."/>
            <person name="Brescovit A.D."/>
            <person name="Santos A.J."/>
        </authorList>
    </citation>
    <scope>NUCLEOTIDE SEQUENCE</scope>
    <source>
        <tissue evidence="1">Shoot tissue taken approximately 20 cm above the soil surface</tissue>
    </source>
</reference>
<evidence type="ECO:0000313" key="1">
    <source>
        <dbReference type="EMBL" id="JAD90362.1"/>
    </source>
</evidence>
<protein>
    <submittedName>
        <fullName evidence="1">Uncharacterized protein</fullName>
    </submittedName>
</protein>
<accession>A0A0A9E2Y6</accession>
<dbReference type="AlphaFoldDB" id="A0A0A9E2Y6"/>
<organism evidence="1">
    <name type="scientific">Arundo donax</name>
    <name type="common">Giant reed</name>
    <name type="synonym">Donax arundinaceus</name>
    <dbReference type="NCBI Taxonomy" id="35708"/>
    <lineage>
        <taxon>Eukaryota</taxon>
        <taxon>Viridiplantae</taxon>
        <taxon>Streptophyta</taxon>
        <taxon>Embryophyta</taxon>
        <taxon>Tracheophyta</taxon>
        <taxon>Spermatophyta</taxon>
        <taxon>Magnoliopsida</taxon>
        <taxon>Liliopsida</taxon>
        <taxon>Poales</taxon>
        <taxon>Poaceae</taxon>
        <taxon>PACMAD clade</taxon>
        <taxon>Arundinoideae</taxon>
        <taxon>Arundineae</taxon>
        <taxon>Arundo</taxon>
    </lineage>
</organism>
<name>A0A0A9E2Y6_ARUDO</name>